<name>A0A8J3FGE2_9ACTN</name>
<dbReference type="Pfam" id="PF14518">
    <property type="entry name" value="Haem_oxygenas_2"/>
    <property type="match status" value="1"/>
</dbReference>
<dbReference type="Gene3D" id="1.20.910.10">
    <property type="entry name" value="Heme oxygenase-like"/>
    <property type="match status" value="1"/>
</dbReference>
<gene>
    <name evidence="1" type="ORF">GCM10010124_16510</name>
</gene>
<evidence type="ECO:0000313" key="1">
    <source>
        <dbReference type="EMBL" id="GGK24675.1"/>
    </source>
</evidence>
<evidence type="ECO:0000313" key="2">
    <source>
        <dbReference type="Proteomes" id="UP000662200"/>
    </source>
</evidence>
<sequence length="336" mass="36539">MHLPTPRGPVSARLVEDLRRAPHALAAVAPDFTGPPLTDEDLHLTLHVCYELHYRGWDGVAADWEWEPSLLRLRAVAERRFEGALRAAVAVPRGPAATAPAMAAALAALVRADDAPPLSRYLERRATAAEFREFVTHRSVYHQREADPHTWAIPRLGGAAKAALVEIQRDEYGDGRLDRMHSTLFDRVLAFFDLDTRYGAHVDAVPAVTLANNNLMSLFGLHRRLRGALLGHLAAYEMTSSVPNRRYGGGLRRLGGGPADTVFYDEHVEADAVHEQIAAHDMCGGFAETHPAEVAEVLFGAACALRLDGLAAAHLLDRWKAGASSLYRPAALPAAA</sequence>
<protein>
    <recommendedName>
        <fullName evidence="3">Iron-containing redox enzyme</fullName>
    </recommendedName>
</protein>
<dbReference type="EMBL" id="BMQC01000004">
    <property type="protein sequence ID" value="GGK24675.1"/>
    <property type="molecule type" value="Genomic_DNA"/>
</dbReference>
<accession>A0A8J3FGE2</accession>
<organism evidence="1 2">
    <name type="scientific">Pilimelia terevasa</name>
    <dbReference type="NCBI Taxonomy" id="53372"/>
    <lineage>
        <taxon>Bacteria</taxon>
        <taxon>Bacillati</taxon>
        <taxon>Actinomycetota</taxon>
        <taxon>Actinomycetes</taxon>
        <taxon>Micromonosporales</taxon>
        <taxon>Micromonosporaceae</taxon>
        <taxon>Pilimelia</taxon>
    </lineage>
</organism>
<dbReference type="SMART" id="SM01236">
    <property type="entry name" value="Haem_oxygenase_2"/>
    <property type="match status" value="1"/>
</dbReference>
<dbReference type="RefSeq" id="WP_189113616.1">
    <property type="nucleotide sequence ID" value="NZ_BMQC01000004.1"/>
</dbReference>
<dbReference type="AlphaFoldDB" id="A0A8J3FGE2"/>
<keyword evidence="2" id="KW-1185">Reference proteome</keyword>
<evidence type="ECO:0008006" key="3">
    <source>
        <dbReference type="Google" id="ProtNLM"/>
    </source>
</evidence>
<reference evidence="1" key="1">
    <citation type="journal article" date="2014" name="Int. J. Syst. Evol. Microbiol.">
        <title>Complete genome sequence of Corynebacterium casei LMG S-19264T (=DSM 44701T), isolated from a smear-ripened cheese.</title>
        <authorList>
            <consortium name="US DOE Joint Genome Institute (JGI-PGF)"/>
            <person name="Walter F."/>
            <person name="Albersmeier A."/>
            <person name="Kalinowski J."/>
            <person name="Ruckert C."/>
        </authorList>
    </citation>
    <scope>NUCLEOTIDE SEQUENCE</scope>
    <source>
        <strain evidence="1">JCM 3091</strain>
    </source>
</reference>
<dbReference type="SUPFAM" id="SSF48613">
    <property type="entry name" value="Heme oxygenase-like"/>
    <property type="match status" value="1"/>
</dbReference>
<dbReference type="InterPro" id="IPR016084">
    <property type="entry name" value="Haem_Oase-like_multi-hlx"/>
</dbReference>
<proteinExistence type="predicted"/>
<reference evidence="1" key="2">
    <citation type="submission" date="2020-09" db="EMBL/GenBank/DDBJ databases">
        <authorList>
            <person name="Sun Q."/>
            <person name="Ohkuma M."/>
        </authorList>
    </citation>
    <scope>NUCLEOTIDE SEQUENCE</scope>
    <source>
        <strain evidence="1">JCM 3091</strain>
    </source>
</reference>
<comment type="caution">
    <text evidence="1">The sequence shown here is derived from an EMBL/GenBank/DDBJ whole genome shotgun (WGS) entry which is preliminary data.</text>
</comment>
<dbReference type="Proteomes" id="UP000662200">
    <property type="component" value="Unassembled WGS sequence"/>
</dbReference>